<evidence type="ECO:0000313" key="14">
    <source>
        <dbReference type="Proteomes" id="UP000076502"/>
    </source>
</evidence>
<evidence type="ECO:0000256" key="9">
    <source>
        <dbReference type="ARBA" id="ARBA00025757"/>
    </source>
</evidence>
<dbReference type="Pfam" id="PF05347">
    <property type="entry name" value="Complex1_LYR"/>
    <property type="match status" value="1"/>
</dbReference>
<keyword evidence="14" id="KW-1185">Reference proteome</keyword>
<accession>A0A154P0R0</accession>
<name>A0A154P0R0_DUFNO</name>
<dbReference type="Proteomes" id="UP000076502">
    <property type="component" value="Unassembled WGS sequence"/>
</dbReference>
<dbReference type="SUPFAM" id="SSF53335">
    <property type="entry name" value="S-adenosyl-L-methionine-dependent methyltransferases"/>
    <property type="match status" value="1"/>
</dbReference>
<organism evidence="13 14">
    <name type="scientific">Dufourea novaeangliae</name>
    <name type="common">Sweat bee</name>
    <dbReference type="NCBI Taxonomy" id="178035"/>
    <lineage>
        <taxon>Eukaryota</taxon>
        <taxon>Metazoa</taxon>
        <taxon>Ecdysozoa</taxon>
        <taxon>Arthropoda</taxon>
        <taxon>Hexapoda</taxon>
        <taxon>Insecta</taxon>
        <taxon>Pterygota</taxon>
        <taxon>Neoptera</taxon>
        <taxon>Endopterygota</taxon>
        <taxon>Hymenoptera</taxon>
        <taxon>Apocrita</taxon>
        <taxon>Aculeata</taxon>
        <taxon>Apoidea</taxon>
        <taxon>Anthophila</taxon>
        <taxon>Halictidae</taxon>
        <taxon>Rophitinae</taxon>
        <taxon>Dufourea</taxon>
    </lineage>
</organism>
<dbReference type="GO" id="GO:0030488">
    <property type="term" value="P:tRNA methylation"/>
    <property type="evidence" value="ECO:0007669"/>
    <property type="project" value="UniProtKB-UniRule"/>
</dbReference>
<gene>
    <name evidence="13" type="ORF">WN55_06407</name>
</gene>
<sequence length="682" mass="79318">MARVKLYETALTSPKLLYKYLLRECEKLPKDAQQFYKHSVKQSFKQHLIEPDKERVQQIMEKAVRDAKWVVNKKMEFQTLARLQTGFNESQFWKAMDIWHHNPQVANRRLLACIEVLSIKLNHDLTHIFQSICTLECSHLNATLNNDIIDKKKLLNMLHISNKVSATTSESKILLYITKQLPRIPNIFSSGIEFSLLEKQENRVINIHKSFSMEKRSLGPEMAYMIQLERDGYTSISVYQSTNTVRDPSIDWLEKKLFPCMLKWMRNEPRTTTVYPSSLSFVSAEKYAKLYWELKEKYSRKLIKIWPENTDPMKFVYEDIAIATYLLLLWEKERVERGIKDLQSFLDLGCGNGLLVHILFSEGHRGLGIDLRRRKVWDSYPPETPLQVSTIVPSSTTVYPGFDWIIGNHSDELTPWIPVIAARSSDGCRFFLLPCCSYELDGTKYQRHCASKSQYSEYIDYIRSVCDICGFRTYIDKLRIPSTKRICLIGWERTVGDAGTTEYRIQEMISAKTMLIRRGSKTHEEAVNIGEWVCNFKPRDTVEKVRNCTQLEKTLIVDIVKIVANQLLHNGRMISLEGSPEEIWNAGRCLDLRQLAESIPRDVLIRLRKECGGLQTLLKNHRHVFRVGDGKVEFRIPGKEEVNGKLRKKKASSLRKKIKPCWFHENHPNGCPTTETICNYKH</sequence>
<dbReference type="InterPro" id="IPR008011">
    <property type="entry name" value="Complex1_LYR_dom"/>
</dbReference>
<keyword evidence="5 11" id="KW-0489">Methyltransferase</keyword>
<comment type="subcellular location">
    <subcellularLocation>
        <location evidence="2 11">Cytoplasm</location>
    </subcellularLocation>
</comment>
<evidence type="ECO:0000256" key="8">
    <source>
        <dbReference type="ARBA" id="ARBA00022694"/>
    </source>
</evidence>
<evidence type="ECO:0000256" key="4">
    <source>
        <dbReference type="ARBA" id="ARBA00022490"/>
    </source>
</evidence>
<comment type="similarity">
    <text evidence="3 11">Belongs to the TRM44 family.</text>
</comment>
<evidence type="ECO:0000256" key="3">
    <source>
        <dbReference type="ARBA" id="ARBA00009056"/>
    </source>
</evidence>
<comment type="function">
    <text evidence="1">Probable adenosyl-L-methionine (AdoMet)-dependent tRNA (uracil-O(2)-)-methyltransferase.</text>
</comment>
<evidence type="ECO:0000256" key="11">
    <source>
        <dbReference type="RuleBase" id="RU368004"/>
    </source>
</evidence>
<dbReference type="AlphaFoldDB" id="A0A154P0R0"/>
<dbReference type="EMBL" id="KQ434792">
    <property type="protein sequence ID" value="KZC05437.1"/>
    <property type="molecule type" value="Genomic_DNA"/>
</dbReference>
<dbReference type="STRING" id="178035.A0A154P0R0"/>
<evidence type="ECO:0000313" key="13">
    <source>
        <dbReference type="EMBL" id="KZC05437.1"/>
    </source>
</evidence>
<evidence type="ECO:0000256" key="2">
    <source>
        <dbReference type="ARBA" id="ARBA00004496"/>
    </source>
</evidence>
<dbReference type="EC" id="2.1.1.211" evidence="11"/>
<keyword evidence="6 11" id="KW-0808">Transferase</keyword>
<evidence type="ECO:0000256" key="5">
    <source>
        <dbReference type="ARBA" id="ARBA00022603"/>
    </source>
</evidence>
<dbReference type="PANTHER" id="PTHR21210">
    <property type="entry name" value="TRNA (URACIL-O(2)-)-METHYLTRANSFERASE-RELATED"/>
    <property type="match status" value="1"/>
</dbReference>
<reference evidence="13 14" key="1">
    <citation type="submission" date="2015-07" db="EMBL/GenBank/DDBJ databases">
        <title>The genome of Dufourea novaeangliae.</title>
        <authorList>
            <person name="Pan H."/>
            <person name="Kapheim K."/>
        </authorList>
    </citation>
    <scope>NUCLEOTIDE SEQUENCE [LARGE SCALE GENOMIC DNA]</scope>
    <source>
        <strain evidence="13">0120121106</strain>
        <tissue evidence="13">Whole body</tissue>
    </source>
</reference>
<keyword evidence="7 11" id="KW-0949">S-adenosyl-L-methionine</keyword>
<dbReference type="InterPro" id="IPR045291">
    <property type="entry name" value="Complex1_LYR_LYRM9"/>
</dbReference>
<comment type="catalytic activity">
    <reaction evidence="10 11">
        <text>uridine(44) in tRNA(Ser) + S-adenosyl-L-methionine = 2'-O-methyluridine(44) in tRNA(Ser) + S-adenosyl-L-homocysteine + H(+)</text>
        <dbReference type="Rhea" id="RHEA:43100"/>
        <dbReference type="Rhea" id="RHEA-COMP:10339"/>
        <dbReference type="Rhea" id="RHEA-COMP:10340"/>
        <dbReference type="ChEBI" id="CHEBI:15378"/>
        <dbReference type="ChEBI" id="CHEBI:57856"/>
        <dbReference type="ChEBI" id="CHEBI:59789"/>
        <dbReference type="ChEBI" id="CHEBI:65315"/>
        <dbReference type="ChEBI" id="CHEBI:74478"/>
        <dbReference type="EC" id="2.1.1.211"/>
    </reaction>
</comment>
<keyword evidence="8 11" id="KW-0819">tRNA processing</keyword>
<dbReference type="Pfam" id="PF07757">
    <property type="entry name" value="AdoMet_MTase"/>
    <property type="match status" value="1"/>
</dbReference>
<keyword evidence="4 11" id="KW-0963">Cytoplasm</keyword>
<dbReference type="GO" id="GO:0141101">
    <property type="term" value="F:tRNA(Ser) (uridine(44)-2'-O-)-methyltransferase activity"/>
    <property type="evidence" value="ECO:0007669"/>
    <property type="project" value="UniProtKB-EC"/>
</dbReference>
<proteinExistence type="inferred from homology"/>
<evidence type="ECO:0000259" key="12">
    <source>
        <dbReference type="Pfam" id="PF05347"/>
    </source>
</evidence>
<dbReference type="PANTHER" id="PTHR21210:SF0">
    <property type="entry name" value="TRNA (URACIL-O(2)-)-METHYLTRANSFERASE-RELATED"/>
    <property type="match status" value="1"/>
</dbReference>
<dbReference type="CDD" id="cd20269">
    <property type="entry name" value="Complex1_LYR_LYRM9"/>
    <property type="match status" value="1"/>
</dbReference>
<dbReference type="InterPro" id="IPR029063">
    <property type="entry name" value="SAM-dependent_MTases_sf"/>
</dbReference>
<comment type="similarity">
    <text evidence="9">Belongs to the complex I LYR family. LYRM9 subfamily.</text>
</comment>
<feature type="domain" description="Complex 1 LYR protein" evidence="12">
    <location>
        <begin position="17"/>
        <end position="68"/>
    </location>
</feature>
<dbReference type="GO" id="GO:0005737">
    <property type="term" value="C:cytoplasm"/>
    <property type="evidence" value="ECO:0007669"/>
    <property type="project" value="UniProtKB-SubCell"/>
</dbReference>
<evidence type="ECO:0000256" key="7">
    <source>
        <dbReference type="ARBA" id="ARBA00022691"/>
    </source>
</evidence>
<evidence type="ECO:0000256" key="10">
    <source>
        <dbReference type="ARBA" id="ARBA00047957"/>
    </source>
</evidence>
<dbReference type="InterPro" id="IPR011671">
    <property type="entry name" value="tRNA_uracil_MeTrfase"/>
</dbReference>
<comment type="function">
    <text evidence="11">Adenosyl-L-methionine (AdoMet)-dependent tRNA (uracil-O(2)-)-methyltransferase.</text>
</comment>
<protein>
    <recommendedName>
        <fullName evidence="11">tRNA (uracil-O(2)-)-methyltransferase</fullName>
        <ecNumber evidence="11">2.1.1.211</ecNumber>
    </recommendedName>
</protein>
<dbReference type="OrthoDB" id="190541at2759"/>
<evidence type="ECO:0000256" key="1">
    <source>
        <dbReference type="ARBA" id="ARBA00002778"/>
    </source>
</evidence>
<evidence type="ECO:0000256" key="6">
    <source>
        <dbReference type="ARBA" id="ARBA00022679"/>
    </source>
</evidence>